<evidence type="ECO:0000313" key="1">
    <source>
        <dbReference type="EMBL" id="EQD41767.1"/>
    </source>
</evidence>
<reference evidence="1" key="1">
    <citation type="submission" date="2013-08" db="EMBL/GenBank/DDBJ databases">
        <authorList>
            <person name="Mendez C."/>
            <person name="Richter M."/>
            <person name="Ferrer M."/>
            <person name="Sanchez J."/>
        </authorList>
    </citation>
    <scope>NUCLEOTIDE SEQUENCE</scope>
</reference>
<gene>
    <name evidence="1" type="ORF">B1A_16111</name>
</gene>
<dbReference type="AlphaFoldDB" id="T0ZCD9"/>
<accession>T0ZCD9</accession>
<organism evidence="1">
    <name type="scientific">mine drainage metagenome</name>
    <dbReference type="NCBI Taxonomy" id="410659"/>
    <lineage>
        <taxon>unclassified sequences</taxon>
        <taxon>metagenomes</taxon>
        <taxon>ecological metagenomes</taxon>
    </lineage>
</organism>
<sequence>MVAGSTPHQAPLEVELSSVTVFVGPNNSGKSRALQEIENWIRSPQPSKGLVVNAIEFEPWTKEAVEEELHALVIEPTLQESLQPDHVL</sequence>
<proteinExistence type="predicted"/>
<name>T0ZCD9_9ZZZZ</name>
<feature type="non-terminal residue" evidence="1">
    <location>
        <position position="88"/>
    </location>
</feature>
<protein>
    <submittedName>
        <fullName evidence="1">Uncharacterized protein</fullName>
    </submittedName>
</protein>
<comment type="caution">
    <text evidence="1">The sequence shown here is derived from an EMBL/GenBank/DDBJ whole genome shotgun (WGS) entry which is preliminary data.</text>
</comment>
<reference evidence="1" key="2">
    <citation type="journal article" date="2014" name="ISME J.">
        <title>Microbial stratification in low pH oxic and suboxic macroscopic growths along an acid mine drainage.</title>
        <authorList>
            <person name="Mendez-Garcia C."/>
            <person name="Mesa V."/>
            <person name="Sprenger R.R."/>
            <person name="Richter M."/>
            <person name="Diez M.S."/>
            <person name="Solano J."/>
            <person name="Bargiela R."/>
            <person name="Golyshina O.V."/>
            <person name="Manteca A."/>
            <person name="Ramos J.L."/>
            <person name="Gallego J.R."/>
            <person name="Llorente I."/>
            <person name="Martins Dos Santos V.A."/>
            <person name="Jensen O.N."/>
            <person name="Pelaez A.I."/>
            <person name="Sanchez J."/>
            <person name="Ferrer M."/>
        </authorList>
    </citation>
    <scope>NUCLEOTIDE SEQUENCE</scope>
</reference>
<dbReference type="EMBL" id="AUZX01011846">
    <property type="protein sequence ID" value="EQD41767.1"/>
    <property type="molecule type" value="Genomic_DNA"/>
</dbReference>